<dbReference type="Pfam" id="PF01507">
    <property type="entry name" value="PAPS_reduct"/>
    <property type="match status" value="1"/>
</dbReference>
<dbReference type="InterPro" id="IPR002500">
    <property type="entry name" value="PAPS_reduct_dom"/>
</dbReference>
<dbReference type="AlphaFoldDB" id="A0A412RQR2"/>
<comment type="caution">
    <text evidence="2">The sequence shown here is derived from an EMBL/GenBank/DDBJ whole genome shotgun (WGS) entry which is preliminary data.</text>
</comment>
<dbReference type="SUPFAM" id="SSF52402">
    <property type="entry name" value="Adenine nucleotide alpha hydrolases-like"/>
    <property type="match status" value="1"/>
</dbReference>
<dbReference type="InterPro" id="IPR014729">
    <property type="entry name" value="Rossmann-like_a/b/a_fold"/>
</dbReference>
<feature type="domain" description="Phosphoadenosine phosphosulphate reductase" evidence="1">
    <location>
        <begin position="43"/>
        <end position="123"/>
    </location>
</feature>
<proteinExistence type="predicted"/>
<evidence type="ECO:0000313" key="2">
    <source>
        <dbReference type="EMBL" id="RGU26068.1"/>
    </source>
</evidence>
<dbReference type="RefSeq" id="WP_117993426.1">
    <property type="nucleotide sequence ID" value="NZ_QRXR01000008.1"/>
</dbReference>
<reference evidence="2 3" key="1">
    <citation type="submission" date="2018-08" db="EMBL/GenBank/DDBJ databases">
        <title>A genome reference for cultivated species of the human gut microbiota.</title>
        <authorList>
            <person name="Zou Y."/>
            <person name="Xue W."/>
            <person name="Luo G."/>
        </authorList>
    </citation>
    <scope>NUCLEOTIDE SEQUENCE [LARGE SCALE GENOMIC DNA]</scope>
    <source>
        <strain evidence="2 3">AF17-27</strain>
    </source>
</reference>
<gene>
    <name evidence="2" type="ORF">DWW89_06390</name>
</gene>
<accession>A0A412RQR2</accession>
<evidence type="ECO:0000259" key="1">
    <source>
        <dbReference type="Pfam" id="PF01507"/>
    </source>
</evidence>
<dbReference type="GO" id="GO:0003824">
    <property type="term" value="F:catalytic activity"/>
    <property type="evidence" value="ECO:0007669"/>
    <property type="project" value="InterPro"/>
</dbReference>
<organism evidence="2 3">
    <name type="scientific">Agathobacter rectalis</name>
    <dbReference type="NCBI Taxonomy" id="39491"/>
    <lineage>
        <taxon>Bacteria</taxon>
        <taxon>Bacillati</taxon>
        <taxon>Bacillota</taxon>
        <taxon>Clostridia</taxon>
        <taxon>Lachnospirales</taxon>
        <taxon>Lachnospiraceae</taxon>
        <taxon>Agathobacter</taxon>
    </lineage>
</organism>
<name>A0A412RQR2_9FIRM</name>
<dbReference type="Proteomes" id="UP000283765">
    <property type="component" value="Unassembled WGS sequence"/>
</dbReference>
<evidence type="ECO:0000313" key="3">
    <source>
        <dbReference type="Proteomes" id="UP000283765"/>
    </source>
</evidence>
<protein>
    <recommendedName>
        <fullName evidence="1">Phosphoadenosine phosphosulphate reductase domain-containing protein</fullName>
    </recommendedName>
</protein>
<dbReference type="Gene3D" id="3.40.50.620">
    <property type="entry name" value="HUPs"/>
    <property type="match status" value="1"/>
</dbReference>
<sequence length="262" mass="30237">MDLKMGNIPSEILKAPIRVKQLFGAKCEDFGSMYDRSKYLFMLNAPFEVSNQCCKVMKKQPMHQYNKDTGRVPITAQMASESKLRASQWLQNGCNGFNLKIPTSNPMSFWTEQDVLLYIKENAKSMIEVRMSDDKMFYGNRIVYKETGASVENTEFYFPICSVYGEVVTDYEGMGQCENQMSFADFGIFDKERPLLKTTGCQRTGCVLCGFGCHLEKESRFELLKQTHPKFHNLLYILKNNKVRYAEAIDRVNEHGNMNIKY</sequence>
<dbReference type="EMBL" id="QRXR01000008">
    <property type="protein sequence ID" value="RGU26068.1"/>
    <property type="molecule type" value="Genomic_DNA"/>
</dbReference>